<organism evidence="4 5">
    <name type="scientific">Geodia barretti</name>
    <name type="common">Barrett's horny sponge</name>
    <dbReference type="NCBI Taxonomy" id="519541"/>
    <lineage>
        <taxon>Eukaryota</taxon>
        <taxon>Metazoa</taxon>
        <taxon>Porifera</taxon>
        <taxon>Demospongiae</taxon>
        <taxon>Heteroscleromorpha</taxon>
        <taxon>Tetractinellida</taxon>
        <taxon>Astrophorina</taxon>
        <taxon>Geodiidae</taxon>
        <taxon>Geodia</taxon>
    </lineage>
</organism>
<keyword evidence="1" id="KW-0393">Immunoglobulin domain</keyword>
<name>A0AA35S6S5_GEOBA</name>
<feature type="domain" description="Ig-like" evidence="3">
    <location>
        <begin position="643"/>
        <end position="731"/>
    </location>
</feature>
<feature type="domain" description="Ig-like" evidence="3">
    <location>
        <begin position="556"/>
        <end position="638"/>
    </location>
</feature>
<evidence type="ECO:0000256" key="1">
    <source>
        <dbReference type="ARBA" id="ARBA00023319"/>
    </source>
</evidence>
<dbReference type="Pfam" id="PF13927">
    <property type="entry name" value="Ig_3"/>
    <property type="match status" value="1"/>
</dbReference>
<dbReference type="PANTHER" id="PTHR10075:SF100">
    <property type="entry name" value="FASCICLIN-2"/>
    <property type="match status" value="1"/>
</dbReference>
<proteinExistence type="predicted"/>
<dbReference type="InterPro" id="IPR003599">
    <property type="entry name" value="Ig_sub"/>
</dbReference>
<feature type="non-terminal residue" evidence="4">
    <location>
        <position position="766"/>
    </location>
</feature>
<dbReference type="PROSITE" id="PS50835">
    <property type="entry name" value="IG_LIKE"/>
    <property type="match status" value="2"/>
</dbReference>
<dbReference type="InterPro" id="IPR036179">
    <property type="entry name" value="Ig-like_dom_sf"/>
</dbReference>
<reference evidence="4" key="1">
    <citation type="submission" date="2023-03" db="EMBL/GenBank/DDBJ databases">
        <authorList>
            <person name="Steffen K."/>
            <person name="Cardenas P."/>
        </authorList>
    </citation>
    <scope>NUCLEOTIDE SEQUENCE</scope>
</reference>
<dbReference type="Proteomes" id="UP001174909">
    <property type="component" value="Unassembled WGS sequence"/>
</dbReference>
<evidence type="ECO:0000313" key="4">
    <source>
        <dbReference type="EMBL" id="CAI8024254.1"/>
    </source>
</evidence>
<accession>A0AA35S6S5</accession>
<dbReference type="PANTHER" id="PTHR10075">
    <property type="entry name" value="BASIGIN RELATED"/>
    <property type="match status" value="1"/>
</dbReference>
<dbReference type="EMBL" id="CASHTH010002068">
    <property type="protein sequence ID" value="CAI8024254.1"/>
    <property type="molecule type" value="Genomic_DNA"/>
</dbReference>
<dbReference type="GO" id="GO:0098632">
    <property type="term" value="F:cell-cell adhesion mediator activity"/>
    <property type="evidence" value="ECO:0007669"/>
    <property type="project" value="TreeGrafter"/>
</dbReference>
<keyword evidence="5" id="KW-1185">Reference proteome</keyword>
<comment type="caution">
    <text evidence="4">The sequence shown here is derived from an EMBL/GenBank/DDBJ whole genome shotgun (WGS) entry which is preliminary data.</text>
</comment>
<keyword evidence="2" id="KW-0175">Coiled coil</keyword>
<dbReference type="Gene3D" id="2.60.40.10">
    <property type="entry name" value="Immunoglobulins"/>
    <property type="match status" value="2"/>
</dbReference>
<dbReference type="InterPro" id="IPR007110">
    <property type="entry name" value="Ig-like_dom"/>
</dbReference>
<dbReference type="GO" id="GO:0005886">
    <property type="term" value="C:plasma membrane"/>
    <property type="evidence" value="ECO:0007669"/>
    <property type="project" value="TreeGrafter"/>
</dbReference>
<dbReference type="SUPFAM" id="SSF48726">
    <property type="entry name" value="Immunoglobulin"/>
    <property type="match status" value="2"/>
</dbReference>
<dbReference type="Pfam" id="PF07679">
    <property type="entry name" value="I-set"/>
    <property type="match status" value="1"/>
</dbReference>
<feature type="coiled-coil region" evidence="2">
    <location>
        <begin position="57"/>
        <end position="112"/>
    </location>
</feature>
<evidence type="ECO:0000256" key="2">
    <source>
        <dbReference type="SAM" id="Coils"/>
    </source>
</evidence>
<dbReference type="SMART" id="SM00408">
    <property type="entry name" value="IGc2"/>
    <property type="match status" value="2"/>
</dbReference>
<protein>
    <submittedName>
        <fullName evidence="4">Hemicentin-2</fullName>
    </submittedName>
</protein>
<dbReference type="InterPro" id="IPR003598">
    <property type="entry name" value="Ig_sub2"/>
</dbReference>
<dbReference type="CDD" id="cd00096">
    <property type="entry name" value="Ig"/>
    <property type="match status" value="1"/>
</dbReference>
<sequence>DWQDLELTVDGSLLSGSGSFVESLSEVVTNKLRMLAESANSRRGVAQMSLDQSGKRLLAVEDQYNEAVANVSLAEQRRNSANERVNEATMRLQQVERQFNDSRDELQELVDIDKRCTEEVCRDVCMPGEVCRNCSMPTFIEKTVENCTVQIYNSSVPSTCCENVTCAARVPDPSCVRNNADCRAMRQREAGDAQGVGDEARELFQQLVEARRNRSLAQTAKRRAGVEYEIYKQRVDQLAMSLERLQKARDNSETVYDRTLEEVEPILRIYESGNDSGYQNVFSINGVTFNTKLTNSPTSLAFNVVFQNLIDNSGTEYRESYLYISTQSEAVNLERMADGIIDTAFIGDSKRSTWLQTRLRRQTTTDLTPRQIFASRCTHISNTQLFFAEIQARLTEIQENINTSREGAGGLSESLSEDGPQEDEEFAAYLDLIRDYEDLSMEALRALESTIFSEWQASMEFLYSESGSVGEVGCDGLADCLQTSTDQLLNLIDLTPDSQLSLEFISLRPSFPLAAKRLLELALLSNVSIQEGLARVDPIIEITTAYATDNYWCNEPPVMITEPPPEVNISLGATLRLSCEAESNLPLTYYWMRGGNVLPQFTTNELVLAAVQRQDSANYTCVASNPVGTAESIDTSVTVYELPQFYLSPESVVTYFGDGNGAWFACNASAWPYPGWRWYHRSSPESDWTIVEGELTNELLIVDPQVEDEGMYACEAFNYHGSVRSEPVTLTLLPFTVSQHQFPLEFSVFISNGTCTAEDLYDSLYS</sequence>
<dbReference type="GO" id="GO:0007156">
    <property type="term" value="P:homophilic cell adhesion via plasma membrane adhesion molecules"/>
    <property type="evidence" value="ECO:0007669"/>
    <property type="project" value="TreeGrafter"/>
</dbReference>
<dbReference type="AlphaFoldDB" id="A0AA35S6S5"/>
<feature type="coiled-coil region" evidence="2">
    <location>
        <begin position="228"/>
        <end position="262"/>
    </location>
</feature>
<gene>
    <name evidence="4" type="ORF">GBAR_LOCUS14102</name>
</gene>
<evidence type="ECO:0000259" key="3">
    <source>
        <dbReference type="PROSITE" id="PS50835"/>
    </source>
</evidence>
<dbReference type="SMART" id="SM00409">
    <property type="entry name" value="IG"/>
    <property type="match status" value="2"/>
</dbReference>
<dbReference type="InterPro" id="IPR013783">
    <property type="entry name" value="Ig-like_fold"/>
</dbReference>
<evidence type="ECO:0000313" key="5">
    <source>
        <dbReference type="Proteomes" id="UP001174909"/>
    </source>
</evidence>
<dbReference type="InterPro" id="IPR013098">
    <property type="entry name" value="Ig_I-set"/>
</dbReference>